<feature type="compositionally biased region" description="Polar residues" evidence="1">
    <location>
        <begin position="34"/>
        <end position="44"/>
    </location>
</feature>
<evidence type="ECO:0000313" key="3">
    <source>
        <dbReference type="Proteomes" id="UP000189580"/>
    </source>
</evidence>
<dbReference type="Proteomes" id="UP000189580">
    <property type="component" value="Chromosome a"/>
</dbReference>
<feature type="region of interest" description="Disordered" evidence="1">
    <location>
        <begin position="34"/>
        <end position="66"/>
    </location>
</feature>
<sequence>MITPFSFFRRSKRETLSAKPVASLGPCICTRNISSQTGSNSVDLTSPLEPTDSRESSSSLSSSCASSNLDVSSVSQVSYPNEPPCPKGGSEDPIFLPNEVLLQRFSNRKSGLKLSKWKMEQQRLKCRRCSTATTASTNPDNTSSTSGRSSYTAGGVTMSAFAASASASASASATATSTTSRCNTSSTSASVSASSTGNTTLECTTLTGSTGSITVSTQCPASYKYSSSGSTTAAITENCHDELSDQTHPGVIYVTSERLIFVPKSELIDGYTLDITSLSCMKAIESTKRVWFFVCYKDNNSIATIPFSSQARCQAFLRLIKNIRFEHMVRQCLPPRYTHYSIPEETNSTMDTDSDSPADSNYTLSSSTPPNDNGSSEFQPDEWWYGDNQLPSYNDSEEALHKYLTNLGLLTETEPLDRTERISRLIALATVPQSVALDDSTSTTTSSSSSNRSNVPRTTQTAAAHEAYHSPYVWF</sequence>
<keyword evidence="3" id="KW-1185">Reference proteome</keyword>
<gene>
    <name evidence="2" type="ORF">AWJ20_64</name>
</gene>
<dbReference type="OrthoDB" id="4089796at2759"/>
<feature type="region of interest" description="Disordered" evidence="1">
    <location>
        <begin position="128"/>
        <end position="150"/>
    </location>
</feature>
<dbReference type="EMBL" id="CP014501">
    <property type="protein sequence ID" value="ANB11840.1"/>
    <property type="molecule type" value="Genomic_DNA"/>
</dbReference>
<organism evidence="2 3">
    <name type="scientific">Sugiyamaella lignohabitans</name>
    <dbReference type="NCBI Taxonomy" id="796027"/>
    <lineage>
        <taxon>Eukaryota</taxon>
        <taxon>Fungi</taxon>
        <taxon>Dikarya</taxon>
        <taxon>Ascomycota</taxon>
        <taxon>Saccharomycotina</taxon>
        <taxon>Dipodascomycetes</taxon>
        <taxon>Dipodascales</taxon>
        <taxon>Trichomonascaceae</taxon>
        <taxon>Sugiyamaella</taxon>
    </lineage>
</organism>
<feature type="compositionally biased region" description="Low complexity" evidence="1">
    <location>
        <begin position="56"/>
        <end position="66"/>
    </location>
</feature>
<name>A0A167CL47_9ASCO</name>
<dbReference type="RefSeq" id="XP_018734317.1">
    <property type="nucleotide sequence ID" value="XM_018882591.1"/>
</dbReference>
<feature type="region of interest" description="Disordered" evidence="1">
    <location>
        <begin position="343"/>
        <end position="381"/>
    </location>
</feature>
<feature type="region of interest" description="Disordered" evidence="1">
    <location>
        <begin position="437"/>
        <end position="463"/>
    </location>
</feature>
<dbReference type="GeneID" id="30037694"/>
<feature type="compositionally biased region" description="Polar residues" evidence="1">
    <location>
        <begin position="451"/>
        <end position="462"/>
    </location>
</feature>
<reference evidence="2 3" key="1">
    <citation type="submission" date="2016-02" db="EMBL/GenBank/DDBJ databases">
        <title>Complete genome sequence and transcriptome regulation of the pentose utilising yeast Sugiyamaella lignohabitans.</title>
        <authorList>
            <person name="Bellasio M."/>
            <person name="Peymann A."/>
            <person name="Valli M."/>
            <person name="Sipitzky M."/>
            <person name="Graf A."/>
            <person name="Sauer M."/>
            <person name="Marx H."/>
            <person name="Mattanovich D."/>
        </authorList>
    </citation>
    <scope>NUCLEOTIDE SEQUENCE [LARGE SCALE GENOMIC DNA]</scope>
    <source>
        <strain evidence="2 3">CBS 10342</strain>
    </source>
</reference>
<proteinExistence type="predicted"/>
<accession>A0A167CL47</accession>
<protein>
    <submittedName>
        <fullName evidence="2">Uncharacterized protein</fullName>
    </submittedName>
</protein>
<evidence type="ECO:0000313" key="2">
    <source>
        <dbReference type="EMBL" id="ANB11840.1"/>
    </source>
</evidence>
<feature type="region of interest" description="Disordered" evidence="1">
    <location>
        <begin position="178"/>
        <end position="198"/>
    </location>
</feature>
<dbReference type="KEGG" id="slb:AWJ20_64"/>
<feature type="compositionally biased region" description="Polar residues" evidence="1">
    <location>
        <begin position="344"/>
        <end position="378"/>
    </location>
</feature>
<feature type="compositionally biased region" description="Low complexity" evidence="1">
    <location>
        <begin position="440"/>
        <end position="450"/>
    </location>
</feature>
<feature type="compositionally biased region" description="Polar residues" evidence="1">
    <location>
        <begin position="130"/>
        <end position="150"/>
    </location>
</feature>
<evidence type="ECO:0000256" key="1">
    <source>
        <dbReference type="SAM" id="MobiDB-lite"/>
    </source>
</evidence>
<dbReference type="AlphaFoldDB" id="A0A167CL47"/>